<dbReference type="RefSeq" id="WP_213368210.1">
    <property type="nucleotide sequence ID" value="NZ_BSFJ01000035.1"/>
</dbReference>
<gene>
    <name evidence="2" type="ORF">GCM10017643_39800</name>
</gene>
<protein>
    <recommendedName>
        <fullName evidence="1">SGNH hydrolase-type esterase domain-containing protein</fullName>
    </recommendedName>
</protein>
<keyword evidence="3" id="KW-1185">Reference proteome</keyword>
<dbReference type="InterPro" id="IPR036514">
    <property type="entry name" value="SGNH_hydro_sf"/>
</dbReference>
<reference evidence="2" key="1">
    <citation type="journal article" date="2014" name="Int. J. Syst. Evol. Microbiol.">
        <title>Complete genome sequence of Corynebacterium casei LMG S-19264T (=DSM 44701T), isolated from a smear-ripened cheese.</title>
        <authorList>
            <consortium name="US DOE Joint Genome Institute (JGI-PGF)"/>
            <person name="Walter F."/>
            <person name="Albersmeier A."/>
            <person name="Kalinowski J."/>
            <person name="Ruckert C."/>
        </authorList>
    </citation>
    <scope>NUCLEOTIDE SEQUENCE</scope>
    <source>
        <strain evidence="2">VKM B-2484</strain>
    </source>
</reference>
<name>A0A9W6JAT7_9HYPH</name>
<feature type="domain" description="SGNH hydrolase-type esterase" evidence="1">
    <location>
        <begin position="77"/>
        <end position="229"/>
    </location>
</feature>
<dbReference type="GO" id="GO:0004622">
    <property type="term" value="F:phosphatidylcholine lysophospholipase activity"/>
    <property type="evidence" value="ECO:0007669"/>
    <property type="project" value="TreeGrafter"/>
</dbReference>
<dbReference type="InterPro" id="IPR008265">
    <property type="entry name" value="Lipase_GDSL_AS"/>
</dbReference>
<proteinExistence type="predicted"/>
<dbReference type="EMBL" id="BSFJ01000035">
    <property type="protein sequence ID" value="GLK73862.1"/>
    <property type="molecule type" value="Genomic_DNA"/>
</dbReference>
<dbReference type="Gene3D" id="3.40.50.1110">
    <property type="entry name" value="SGNH hydrolase"/>
    <property type="match status" value="1"/>
</dbReference>
<dbReference type="PANTHER" id="PTHR30383:SF5">
    <property type="entry name" value="SGNH HYDROLASE-TYPE ESTERASE DOMAIN-CONTAINING PROTEIN"/>
    <property type="match status" value="1"/>
</dbReference>
<sequence length="244" mass="26300">MIVISIRKIRRSWRICLCAVLAGGVLGWSVANFAPGPADFVRALKVMVGWDGAGEAFRRQRLTDITADVSTYDVVMLGDSITEGGPWTDMALDGRSIANHGISGDTTLDVLARIDVTNRASPSTIFLMIGVNDLLRGRSRGFLDRMEDIVDRLSGNGRSLYIQSILLTGLDGGWPNAAIAIANDAVARLCRSTPRCTFVDVNAALTADDRLMDEVTTDGLHLNDLGYARWSALIHDILAAPAGK</sequence>
<dbReference type="InterPro" id="IPR051532">
    <property type="entry name" value="Ester_Hydrolysis_Enzymes"/>
</dbReference>
<dbReference type="PANTHER" id="PTHR30383">
    <property type="entry name" value="THIOESTERASE 1/PROTEASE 1/LYSOPHOSPHOLIPASE L1"/>
    <property type="match status" value="1"/>
</dbReference>
<dbReference type="Pfam" id="PF13472">
    <property type="entry name" value="Lipase_GDSL_2"/>
    <property type="match status" value="1"/>
</dbReference>
<dbReference type="InterPro" id="IPR013830">
    <property type="entry name" value="SGNH_hydro"/>
</dbReference>
<dbReference type="GO" id="GO:0006629">
    <property type="term" value="P:lipid metabolic process"/>
    <property type="evidence" value="ECO:0007669"/>
    <property type="project" value="InterPro"/>
</dbReference>
<reference evidence="2" key="2">
    <citation type="submission" date="2023-01" db="EMBL/GenBank/DDBJ databases">
        <authorList>
            <person name="Sun Q."/>
            <person name="Evtushenko L."/>
        </authorList>
    </citation>
    <scope>NUCLEOTIDE SEQUENCE</scope>
    <source>
        <strain evidence="2">VKM B-2484</strain>
    </source>
</reference>
<comment type="caution">
    <text evidence="2">The sequence shown here is derived from an EMBL/GenBank/DDBJ whole genome shotgun (WGS) entry which is preliminary data.</text>
</comment>
<evidence type="ECO:0000259" key="1">
    <source>
        <dbReference type="Pfam" id="PF13472"/>
    </source>
</evidence>
<accession>A0A9W6JAT7</accession>
<dbReference type="PROSITE" id="PS01098">
    <property type="entry name" value="LIPASE_GDSL_SER"/>
    <property type="match status" value="1"/>
</dbReference>
<evidence type="ECO:0000313" key="3">
    <source>
        <dbReference type="Proteomes" id="UP001143370"/>
    </source>
</evidence>
<organism evidence="2 3">
    <name type="scientific">Ancylobacter dichloromethanicus</name>
    <dbReference type="NCBI Taxonomy" id="518825"/>
    <lineage>
        <taxon>Bacteria</taxon>
        <taxon>Pseudomonadati</taxon>
        <taxon>Pseudomonadota</taxon>
        <taxon>Alphaproteobacteria</taxon>
        <taxon>Hyphomicrobiales</taxon>
        <taxon>Xanthobacteraceae</taxon>
        <taxon>Ancylobacter</taxon>
    </lineage>
</organism>
<dbReference type="Proteomes" id="UP001143370">
    <property type="component" value="Unassembled WGS sequence"/>
</dbReference>
<dbReference type="SUPFAM" id="SSF52266">
    <property type="entry name" value="SGNH hydrolase"/>
    <property type="match status" value="1"/>
</dbReference>
<evidence type="ECO:0000313" key="2">
    <source>
        <dbReference type="EMBL" id="GLK73862.1"/>
    </source>
</evidence>
<dbReference type="AlphaFoldDB" id="A0A9W6JAT7"/>